<proteinExistence type="predicted"/>
<evidence type="ECO:0000313" key="2">
    <source>
        <dbReference type="Proteomes" id="UP001523262"/>
    </source>
</evidence>
<protein>
    <submittedName>
        <fullName evidence="1">Uncharacterized protein</fullName>
    </submittedName>
</protein>
<accession>A0ABT0WGF8</accession>
<sequence length="57" mass="6062">MSWVSFICGGMTVLMTYALFNCDQEEGGTIPARGETDLVVNDFSADTSHCLAKLAGS</sequence>
<reference evidence="1 2" key="1">
    <citation type="submission" date="2022-06" db="EMBL/GenBank/DDBJ databases">
        <authorList>
            <person name="Jeon C.O."/>
        </authorList>
    </citation>
    <scope>NUCLEOTIDE SEQUENCE [LARGE SCALE GENOMIC DNA]</scope>
    <source>
        <strain evidence="1 2">KCTC 13943</strain>
    </source>
</reference>
<name>A0ABT0WGF8_9BACI</name>
<organism evidence="1 2">
    <name type="scientific">Neobacillus pocheonensis</name>
    <dbReference type="NCBI Taxonomy" id="363869"/>
    <lineage>
        <taxon>Bacteria</taxon>
        <taxon>Bacillati</taxon>
        <taxon>Bacillota</taxon>
        <taxon>Bacilli</taxon>
        <taxon>Bacillales</taxon>
        <taxon>Bacillaceae</taxon>
        <taxon>Neobacillus</taxon>
    </lineage>
</organism>
<dbReference type="EMBL" id="JAMQCR010000002">
    <property type="protein sequence ID" value="MCM2534609.1"/>
    <property type="molecule type" value="Genomic_DNA"/>
</dbReference>
<comment type="caution">
    <text evidence="1">The sequence shown here is derived from an EMBL/GenBank/DDBJ whole genome shotgun (WGS) entry which is preliminary data.</text>
</comment>
<gene>
    <name evidence="1" type="ORF">NDK43_22530</name>
</gene>
<evidence type="ECO:0000313" key="1">
    <source>
        <dbReference type="EMBL" id="MCM2534609.1"/>
    </source>
</evidence>
<dbReference type="Proteomes" id="UP001523262">
    <property type="component" value="Unassembled WGS sequence"/>
</dbReference>
<keyword evidence="2" id="KW-1185">Reference proteome</keyword>